<dbReference type="EMBL" id="GDHC01010376">
    <property type="protein sequence ID" value="JAQ08253.1"/>
    <property type="molecule type" value="Transcribed_RNA"/>
</dbReference>
<feature type="transmembrane region" description="Helical" evidence="6">
    <location>
        <begin position="427"/>
        <end position="452"/>
    </location>
</feature>
<evidence type="ECO:0000313" key="8">
    <source>
        <dbReference type="EMBL" id="JAG02649.1"/>
    </source>
</evidence>
<reference evidence="8" key="1">
    <citation type="journal article" date="2014" name="PLoS ONE">
        <title>Transcriptome-Based Identification of ABC Transporters in the Western Tarnished Plant Bug Lygus hesperus.</title>
        <authorList>
            <person name="Hull J.J."/>
            <person name="Chaney K."/>
            <person name="Geib S.M."/>
            <person name="Fabrick J.A."/>
            <person name="Brent C.S."/>
            <person name="Walsh D."/>
            <person name="Lavine L.C."/>
        </authorList>
    </citation>
    <scope>NUCLEOTIDE SEQUENCE</scope>
</reference>
<dbReference type="EMBL" id="GDHC01006795">
    <property type="protein sequence ID" value="JAQ11834.1"/>
    <property type="molecule type" value="Transcribed_RNA"/>
</dbReference>
<organism evidence="8">
    <name type="scientific">Lygus hesperus</name>
    <name type="common">Western plant bug</name>
    <dbReference type="NCBI Taxonomy" id="30085"/>
    <lineage>
        <taxon>Eukaryota</taxon>
        <taxon>Metazoa</taxon>
        <taxon>Ecdysozoa</taxon>
        <taxon>Arthropoda</taxon>
        <taxon>Hexapoda</taxon>
        <taxon>Insecta</taxon>
        <taxon>Pterygota</taxon>
        <taxon>Neoptera</taxon>
        <taxon>Paraneoptera</taxon>
        <taxon>Hemiptera</taxon>
        <taxon>Heteroptera</taxon>
        <taxon>Panheteroptera</taxon>
        <taxon>Cimicomorpha</taxon>
        <taxon>Miridae</taxon>
        <taxon>Mirini</taxon>
        <taxon>Lygus</taxon>
    </lineage>
</organism>
<dbReference type="EMBL" id="GBRD01011200">
    <property type="protein sequence ID" value="JAG54624.1"/>
    <property type="molecule type" value="Transcribed_RNA"/>
</dbReference>
<feature type="transmembrane region" description="Helical" evidence="6">
    <location>
        <begin position="271"/>
        <end position="296"/>
    </location>
</feature>
<dbReference type="PANTHER" id="PTHR22950:SF340">
    <property type="entry name" value="AMINO ACID TRANSPORTER TRANSMEMBRANE DOMAIN-CONTAINING PROTEIN-RELATED"/>
    <property type="match status" value="1"/>
</dbReference>
<dbReference type="Pfam" id="PF01490">
    <property type="entry name" value="Aa_trans"/>
    <property type="match status" value="1"/>
</dbReference>
<evidence type="ECO:0000256" key="4">
    <source>
        <dbReference type="ARBA" id="ARBA00023136"/>
    </source>
</evidence>
<evidence type="ECO:0000256" key="1">
    <source>
        <dbReference type="ARBA" id="ARBA00004141"/>
    </source>
</evidence>
<evidence type="ECO:0000313" key="9">
    <source>
        <dbReference type="EMBL" id="JAG52426.1"/>
    </source>
</evidence>
<feature type="transmembrane region" description="Helical" evidence="6">
    <location>
        <begin position="175"/>
        <end position="192"/>
    </location>
</feature>
<dbReference type="EMBL" id="GBHO01040955">
    <property type="protein sequence ID" value="JAG02649.1"/>
    <property type="molecule type" value="Transcribed_RNA"/>
</dbReference>
<comment type="subcellular location">
    <subcellularLocation>
        <location evidence="1">Membrane</location>
        <topology evidence="1">Multi-pass membrane protein</topology>
    </subcellularLocation>
</comment>
<sequence>MAEKGGIHLEDVSAGKKNGGGSPTSMENGDDYDPHIHRQLEHPTTNNETLIHLLKGSLGTGILAMPQAFYNAGLFVGAVCTIIIGIICTYCLHVLVRSQYILCKRLKVPVLTYPESMKIALQQGPECLRRFAAISAPIVDVFMISYQLGICCVYIVFVATNVKQVADTYWMELDVRIWSLILLAPLIAINMIRNLKLLAPFSQGANIITFIGISIVMYYVFSDIPAMSTREYAGELRNFSLFFGTTLFALEAVGVIIALENNMQTPKSFGGYAGVLNKGMTVIVLLYVFVGFFGYIKYGPECLGSITLNLPKHEKLAQSVNVIFAIAIFITYALQCYVPVEIIWSTYMKKKYEHSEHKLLYEYIMRICVVIVTFLLAVAIPRLGLFISLFGALCLSALGIAFPAIIEICVLWPDNLGKFNYVLWRDVLLILFGVVGLVVGTGTALMDIIVSFQ</sequence>
<reference evidence="10" key="4">
    <citation type="journal article" date="2016" name="Gigascience">
        <title>De novo construction of an expanded transcriptome assembly for the western tarnished plant bug, Lygus hesperus.</title>
        <authorList>
            <person name="Tassone E.E."/>
            <person name="Geib S.M."/>
            <person name="Hall B."/>
            <person name="Fabrick J.A."/>
            <person name="Brent C.S."/>
            <person name="Hull J.J."/>
        </authorList>
    </citation>
    <scope>NUCLEOTIDE SEQUENCE</scope>
</reference>
<dbReference type="EMBL" id="GBRD01011199">
    <property type="protein sequence ID" value="JAG54625.1"/>
    <property type="molecule type" value="Transcribed_RNA"/>
</dbReference>
<feature type="transmembrane region" description="Helical" evidence="6">
    <location>
        <begin position="241"/>
        <end position="259"/>
    </location>
</feature>
<feature type="transmembrane region" description="Helical" evidence="6">
    <location>
        <begin position="316"/>
        <end position="338"/>
    </location>
</feature>
<dbReference type="EMBL" id="GBRD01010660">
    <property type="protein sequence ID" value="JAG55164.1"/>
    <property type="molecule type" value="Transcribed_RNA"/>
</dbReference>
<dbReference type="EMBL" id="GBRD01010659">
    <property type="protein sequence ID" value="JAG55165.1"/>
    <property type="molecule type" value="Transcribed_RNA"/>
</dbReference>
<feature type="transmembrane region" description="Helical" evidence="6">
    <location>
        <begin position="68"/>
        <end position="96"/>
    </location>
</feature>
<dbReference type="PANTHER" id="PTHR22950">
    <property type="entry name" value="AMINO ACID TRANSPORTER"/>
    <property type="match status" value="1"/>
</dbReference>
<dbReference type="GO" id="GO:0005774">
    <property type="term" value="C:vacuolar membrane"/>
    <property type="evidence" value="ECO:0007669"/>
    <property type="project" value="TreeGrafter"/>
</dbReference>
<evidence type="ECO:0000313" key="11">
    <source>
        <dbReference type="EMBL" id="JAQ08253.1"/>
    </source>
</evidence>
<dbReference type="InterPro" id="IPR013057">
    <property type="entry name" value="AA_transpt_TM"/>
</dbReference>
<feature type="transmembrane region" description="Helical" evidence="6">
    <location>
        <begin position="386"/>
        <end position="406"/>
    </location>
</feature>
<dbReference type="EMBL" id="GBRD01011196">
    <property type="protein sequence ID" value="JAG54628.1"/>
    <property type="molecule type" value="Transcribed_RNA"/>
</dbReference>
<proteinExistence type="predicted"/>
<dbReference type="EMBL" id="GBRD01011193">
    <property type="protein sequence ID" value="JAG54631.1"/>
    <property type="molecule type" value="Transcribed_RNA"/>
</dbReference>
<reference evidence="8" key="2">
    <citation type="submission" date="2014-07" db="EMBL/GenBank/DDBJ databases">
        <authorList>
            <person name="Hull J."/>
        </authorList>
    </citation>
    <scope>NUCLEOTIDE SEQUENCE</scope>
</reference>
<dbReference type="EMBL" id="GBRD01013400">
    <property type="protein sequence ID" value="JAG52426.1"/>
    <property type="molecule type" value="Transcribed_RNA"/>
</dbReference>
<name>A0A0A9W4E0_LYGHE</name>
<evidence type="ECO:0000313" key="12">
    <source>
        <dbReference type="EMBL" id="JAQ11834.1"/>
    </source>
</evidence>
<evidence type="ECO:0000256" key="6">
    <source>
        <dbReference type="SAM" id="Phobius"/>
    </source>
</evidence>
<evidence type="ECO:0000259" key="7">
    <source>
        <dbReference type="Pfam" id="PF01490"/>
    </source>
</evidence>
<keyword evidence="4 6" id="KW-0472">Membrane</keyword>
<feature type="region of interest" description="Disordered" evidence="5">
    <location>
        <begin position="11"/>
        <end position="38"/>
    </location>
</feature>
<dbReference type="EMBL" id="GBRD01011195">
    <property type="protein sequence ID" value="JAG54629.1"/>
    <property type="molecule type" value="Transcribed_RNA"/>
</dbReference>
<dbReference type="GO" id="GO:0015179">
    <property type="term" value="F:L-amino acid transmembrane transporter activity"/>
    <property type="evidence" value="ECO:0007669"/>
    <property type="project" value="TreeGrafter"/>
</dbReference>
<protein>
    <submittedName>
        <fullName evidence="8">Proton-coupled amino acid transporter 4</fullName>
    </submittedName>
</protein>
<dbReference type="EMBL" id="GDHC01013528">
    <property type="protein sequence ID" value="JAQ05101.1"/>
    <property type="molecule type" value="Transcribed_RNA"/>
</dbReference>
<dbReference type="EMBL" id="GBRD01011194">
    <property type="protein sequence ID" value="JAG54630.1"/>
    <property type="molecule type" value="Transcribed_RNA"/>
</dbReference>
<dbReference type="EMBL" id="GBRD01011198">
    <property type="protein sequence ID" value="JAG54626.1"/>
    <property type="molecule type" value="Transcribed_RNA"/>
</dbReference>
<evidence type="ECO:0000256" key="5">
    <source>
        <dbReference type="SAM" id="MobiDB-lite"/>
    </source>
</evidence>
<dbReference type="AlphaFoldDB" id="A0A0A9W4E0"/>
<keyword evidence="3 6" id="KW-1133">Transmembrane helix</keyword>
<evidence type="ECO:0000256" key="3">
    <source>
        <dbReference type="ARBA" id="ARBA00022989"/>
    </source>
</evidence>
<evidence type="ECO:0000313" key="10">
    <source>
        <dbReference type="EMBL" id="JAQ05101.1"/>
    </source>
</evidence>
<gene>
    <name evidence="8" type="primary">slc36a4_7</name>
    <name evidence="10" type="synonym">slc36a4_16</name>
    <name evidence="11" type="synonym">slc36a4_20</name>
    <name evidence="12" type="synonym">slc36a4_5</name>
    <name evidence="8" type="ORF">CM83_42513</name>
    <name evidence="12" type="ORF">g.66963</name>
    <name evidence="11" type="ORF">g.66966</name>
    <name evidence="10" type="ORF">g.66972</name>
</gene>
<dbReference type="EMBL" id="GBRD01010661">
    <property type="protein sequence ID" value="JAG55163.1"/>
    <property type="molecule type" value="Transcribed_RNA"/>
</dbReference>
<feature type="domain" description="Amino acid transporter transmembrane" evidence="7">
    <location>
        <begin position="43"/>
        <end position="442"/>
    </location>
</feature>
<feature type="transmembrane region" description="Helical" evidence="6">
    <location>
        <begin position="138"/>
        <end position="160"/>
    </location>
</feature>
<feature type="transmembrane region" description="Helical" evidence="6">
    <location>
        <begin position="204"/>
        <end position="221"/>
    </location>
</feature>
<feature type="transmembrane region" description="Helical" evidence="6">
    <location>
        <begin position="359"/>
        <end position="380"/>
    </location>
</feature>
<evidence type="ECO:0000256" key="2">
    <source>
        <dbReference type="ARBA" id="ARBA00022692"/>
    </source>
</evidence>
<accession>A0A0A9W4E0</accession>
<reference evidence="9" key="3">
    <citation type="submission" date="2014-09" db="EMBL/GenBank/DDBJ databases">
        <authorList>
            <person name="Magalhaes I.L.F."/>
            <person name="Oliveira U."/>
            <person name="Santos F.R."/>
            <person name="Vidigal T.H.D.A."/>
            <person name="Brescovit A.D."/>
            <person name="Santos A.J."/>
        </authorList>
    </citation>
    <scope>NUCLEOTIDE SEQUENCE</scope>
</reference>
<keyword evidence="2 6" id="KW-0812">Transmembrane</keyword>